<evidence type="ECO:0000313" key="3">
    <source>
        <dbReference type="Proteomes" id="UP000027138"/>
    </source>
</evidence>
<name>A0A067KC95_JATCU</name>
<accession>A0A067KC95</accession>
<feature type="region of interest" description="Disordered" evidence="1">
    <location>
        <begin position="62"/>
        <end position="120"/>
    </location>
</feature>
<reference evidence="2 3" key="1">
    <citation type="journal article" date="2014" name="PLoS ONE">
        <title>Global Analysis of Gene Expression Profiles in Physic Nut (Jatropha curcas L.) Seedlings Exposed to Salt Stress.</title>
        <authorList>
            <person name="Zhang L."/>
            <person name="Zhang C."/>
            <person name="Wu P."/>
            <person name="Chen Y."/>
            <person name="Li M."/>
            <person name="Jiang H."/>
            <person name="Wu G."/>
        </authorList>
    </citation>
    <scope>NUCLEOTIDE SEQUENCE [LARGE SCALE GENOMIC DNA]</scope>
    <source>
        <strain evidence="3">cv. GZQX0401</strain>
        <tissue evidence="2">Young leaves</tissue>
    </source>
</reference>
<evidence type="ECO:0000313" key="2">
    <source>
        <dbReference type="EMBL" id="KDP29860.1"/>
    </source>
</evidence>
<dbReference type="EMBL" id="KK914726">
    <property type="protein sequence ID" value="KDP29860.1"/>
    <property type="molecule type" value="Genomic_DNA"/>
</dbReference>
<evidence type="ECO:0000256" key="1">
    <source>
        <dbReference type="SAM" id="MobiDB-lite"/>
    </source>
</evidence>
<gene>
    <name evidence="2" type="ORF">JCGZ_18435</name>
</gene>
<dbReference type="Proteomes" id="UP000027138">
    <property type="component" value="Unassembled WGS sequence"/>
</dbReference>
<proteinExistence type="predicted"/>
<protein>
    <submittedName>
        <fullName evidence="2">Uncharacterized protein</fullName>
    </submittedName>
</protein>
<feature type="region of interest" description="Disordered" evidence="1">
    <location>
        <begin position="1"/>
        <end position="24"/>
    </location>
</feature>
<feature type="compositionally biased region" description="Basic and acidic residues" evidence="1">
    <location>
        <begin position="10"/>
        <end position="19"/>
    </location>
</feature>
<organism evidence="2 3">
    <name type="scientific">Jatropha curcas</name>
    <name type="common">Barbados nut</name>
    <dbReference type="NCBI Taxonomy" id="180498"/>
    <lineage>
        <taxon>Eukaryota</taxon>
        <taxon>Viridiplantae</taxon>
        <taxon>Streptophyta</taxon>
        <taxon>Embryophyta</taxon>
        <taxon>Tracheophyta</taxon>
        <taxon>Spermatophyta</taxon>
        <taxon>Magnoliopsida</taxon>
        <taxon>eudicotyledons</taxon>
        <taxon>Gunneridae</taxon>
        <taxon>Pentapetalae</taxon>
        <taxon>rosids</taxon>
        <taxon>fabids</taxon>
        <taxon>Malpighiales</taxon>
        <taxon>Euphorbiaceae</taxon>
        <taxon>Crotonoideae</taxon>
        <taxon>Jatropheae</taxon>
        <taxon>Jatropha</taxon>
    </lineage>
</organism>
<dbReference type="AlphaFoldDB" id="A0A067KC95"/>
<keyword evidence="3" id="KW-1185">Reference proteome</keyword>
<sequence>MSSSGDEDVQVLHDQSREESFEDMDSGAARLKILMRHNYPSSPRWIHFNSLGSIAPKKTKSSMMAKVAETMKKQATANSSGKEAPPMVLDPQPTETEAVLGGSHSEPAHLSRTIKPCRKR</sequence>